<dbReference type="Pfam" id="PF13912">
    <property type="entry name" value="zf-C2H2_6"/>
    <property type="match status" value="2"/>
</dbReference>
<evidence type="ECO:0000313" key="11">
    <source>
        <dbReference type="Proteomes" id="UP000092462"/>
    </source>
</evidence>
<dbReference type="SUPFAM" id="SSF57667">
    <property type="entry name" value="beta-beta-alpha zinc fingers"/>
    <property type="match status" value="7"/>
</dbReference>
<accession>A0A1B0DPN5</accession>
<feature type="region of interest" description="Disordered" evidence="8">
    <location>
        <begin position="1"/>
        <end position="111"/>
    </location>
</feature>
<feature type="domain" description="C2H2-type" evidence="9">
    <location>
        <begin position="640"/>
        <end position="667"/>
    </location>
</feature>
<dbReference type="GO" id="GO:0005634">
    <property type="term" value="C:nucleus"/>
    <property type="evidence" value="ECO:0007669"/>
    <property type="project" value="UniProtKB-SubCell"/>
</dbReference>
<evidence type="ECO:0000256" key="5">
    <source>
        <dbReference type="ARBA" id="ARBA00022833"/>
    </source>
</evidence>
<evidence type="ECO:0000256" key="3">
    <source>
        <dbReference type="ARBA" id="ARBA00022737"/>
    </source>
</evidence>
<sequence length="768" mass="89849">MPRKKYNPVVNLAKGEDDYEKQKTKGASGGETDDDKDEPLWMQTRNRKQYRQFSSDEDKPLVERKSTRGNRKAKYSMKKLMGDDQEDIPEPLIPEEKVEKREESSSSDDEFELVNIDEIIVRDPPADTEAEGIPDSCTVRDRHGKKEYKCSKCPKVYLRPSKLRKHYRKHTGETRAKWYNCSICSKQFSTALKLDKHVIRRHKEENNSAGTSRDGPVNPLEVLIKEEPPFYTDDPDMEIKQELDDGYEAYLQPKTELIEYTPPRPDSSQSSDYYPDNNPDMPDSPEPDVLDVSQPTEEPPQAPEKSSVAEENNEKKAKKRTTKKAKEKEEDEEEGEPKKKRTRKTPAKPKEPRKPRQRKPPKPPKEKKKKLSRMELWRLRPHKCPFCIRRYAAKENLEAHLEFHTRKEKHFPCDKCEMSFDTFGALRFHIGKVHVDRNCKVCGELMATLTDQLRHKTMHLDKEIYKYECDICHKRFARITSLKLHKNKIHSGGPLKCLSCPLSFTKPVYLLGHALEKHNDDKPFGCSICKYRSNRQYHVDIHFRSHSLDLQLHCDICGRFFTNMSNFNTHKKQHEENPADVDYRTCKECGKVFARRTYLNKHMRIHTGELPFQCADCEKRFTTKGQLKAHMVSHSNIRPYQCEICAKTFPRSGTLKIHMRFHTNERPYQCRVCSKAFHSATLRTTHEKTHSGETRKYTCNYCNRIYVSHRCFKAHIKMHQSNAVTFPCPTCGICFIKMTRLNKHILTHVKEIQEMQEVPEEHSPIVVQ</sequence>
<feature type="domain" description="C2H2-type" evidence="9">
    <location>
        <begin position="584"/>
        <end position="611"/>
    </location>
</feature>
<keyword evidence="7" id="KW-0539">Nucleus</keyword>
<dbReference type="Gene3D" id="3.30.160.60">
    <property type="entry name" value="Classic Zinc Finger"/>
    <property type="match status" value="10"/>
</dbReference>
<evidence type="ECO:0000256" key="2">
    <source>
        <dbReference type="ARBA" id="ARBA00022723"/>
    </source>
</evidence>
<dbReference type="PROSITE" id="PS00028">
    <property type="entry name" value="ZINC_FINGER_C2H2_1"/>
    <property type="match status" value="13"/>
</dbReference>
<feature type="domain" description="C2H2-type" evidence="9">
    <location>
        <begin position="467"/>
        <end position="492"/>
    </location>
</feature>
<feature type="compositionally biased region" description="Basic and acidic residues" evidence="8">
    <location>
        <begin position="94"/>
        <end position="104"/>
    </location>
</feature>
<evidence type="ECO:0000256" key="4">
    <source>
        <dbReference type="ARBA" id="ARBA00022771"/>
    </source>
</evidence>
<keyword evidence="6" id="KW-0238">DNA-binding</keyword>
<proteinExistence type="predicted"/>
<feature type="domain" description="C2H2-type" evidence="9">
    <location>
        <begin position="552"/>
        <end position="579"/>
    </location>
</feature>
<reference evidence="10" key="1">
    <citation type="submission" date="2022-08" db="UniProtKB">
        <authorList>
            <consortium name="EnsemblMetazoa"/>
        </authorList>
    </citation>
    <scope>IDENTIFICATION</scope>
    <source>
        <strain evidence="10">Israel</strain>
    </source>
</reference>
<evidence type="ECO:0000259" key="9">
    <source>
        <dbReference type="PROSITE" id="PS50157"/>
    </source>
</evidence>
<name>A0A1B0DPN5_PHLPP</name>
<keyword evidence="5" id="KW-0862">Zinc</keyword>
<feature type="compositionally biased region" description="Low complexity" evidence="8">
    <location>
        <begin position="266"/>
        <end position="281"/>
    </location>
</feature>
<dbReference type="AlphaFoldDB" id="A0A1B0DPN5"/>
<feature type="domain" description="C2H2-type" evidence="9">
    <location>
        <begin position="382"/>
        <end position="409"/>
    </location>
</feature>
<feature type="domain" description="C2H2-type" evidence="9">
    <location>
        <begin position="726"/>
        <end position="753"/>
    </location>
</feature>
<dbReference type="InterPro" id="IPR036236">
    <property type="entry name" value="Znf_C2H2_sf"/>
</dbReference>
<dbReference type="FunFam" id="3.30.160.60:FF:001182">
    <property type="entry name" value="Zinc finger, C2H2 type"/>
    <property type="match status" value="1"/>
</dbReference>
<feature type="domain" description="C2H2-type" evidence="9">
    <location>
        <begin position="411"/>
        <end position="439"/>
    </location>
</feature>
<dbReference type="EMBL" id="AJVK01008177">
    <property type="status" value="NOT_ANNOTATED_CDS"/>
    <property type="molecule type" value="Genomic_DNA"/>
</dbReference>
<feature type="compositionally biased region" description="Basic residues" evidence="8">
    <location>
        <begin position="67"/>
        <end position="77"/>
    </location>
</feature>
<feature type="compositionally biased region" description="Basic residues" evidence="8">
    <location>
        <begin position="355"/>
        <end position="371"/>
    </location>
</feature>
<feature type="domain" description="C2H2-type" evidence="9">
    <location>
        <begin position="148"/>
        <end position="175"/>
    </location>
</feature>
<dbReference type="InterPro" id="IPR050826">
    <property type="entry name" value="Krueppel_C2H2_ZnFinger"/>
</dbReference>
<organism evidence="10 11">
    <name type="scientific">Phlebotomus papatasi</name>
    <name type="common">Sandfly</name>
    <dbReference type="NCBI Taxonomy" id="29031"/>
    <lineage>
        <taxon>Eukaryota</taxon>
        <taxon>Metazoa</taxon>
        <taxon>Ecdysozoa</taxon>
        <taxon>Arthropoda</taxon>
        <taxon>Hexapoda</taxon>
        <taxon>Insecta</taxon>
        <taxon>Pterygota</taxon>
        <taxon>Neoptera</taxon>
        <taxon>Endopterygota</taxon>
        <taxon>Diptera</taxon>
        <taxon>Nematocera</taxon>
        <taxon>Psychodoidea</taxon>
        <taxon>Psychodidae</taxon>
        <taxon>Phlebotomus</taxon>
        <taxon>Phlebotomus</taxon>
    </lineage>
</organism>
<keyword evidence="3" id="KW-0677">Repeat</keyword>
<dbReference type="GO" id="GO:0003677">
    <property type="term" value="F:DNA binding"/>
    <property type="evidence" value="ECO:0007669"/>
    <property type="project" value="UniProtKB-KW"/>
</dbReference>
<dbReference type="VEuPathDB" id="VectorBase:PPAI010471"/>
<evidence type="ECO:0000256" key="7">
    <source>
        <dbReference type="ARBA" id="ARBA00023242"/>
    </source>
</evidence>
<feature type="domain" description="C2H2-type" evidence="9">
    <location>
        <begin position="179"/>
        <end position="207"/>
    </location>
</feature>
<dbReference type="FunFam" id="3.30.160.60:FF:000446">
    <property type="entry name" value="Zinc finger protein"/>
    <property type="match status" value="1"/>
</dbReference>
<evidence type="ECO:0000256" key="8">
    <source>
        <dbReference type="SAM" id="MobiDB-lite"/>
    </source>
</evidence>
<feature type="compositionally biased region" description="Basic residues" evidence="8">
    <location>
        <begin position="338"/>
        <end position="347"/>
    </location>
</feature>
<protein>
    <recommendedName>
        <fullName evidence="9">C2H2-type domain-containing protein</fullName>
    </recommendedName>
</protein>
<dbReference type="VEuPathDB" id="VectorBase:PPAPM1_005310"/>
<dbReference type="Proteomes" id="UP000092462">
    <property type="component" value="Unassembled WGS sequence"/>
</dbReference>
<feature type="compositionally biased region" description="Basic residues" evidence="8">
    <location>
        <begin position="316"/>
        <end position="325"/>
    </location>
</feature>
<dbReference type="PANTHER" id="PTHR24377">
    <property type="entry name" value="IP01015P-RELATED"/>
    <property type="match status" value="1"/>
</dbReference>
<evidence type="ECO:0000256" key="1">
    <source>
        <dbReference type="ARBA" id="ARBA00004123"/>
    </source>
</evidence>
<feature type="compositionally biased region" description="Basic and acidic residues" evidence="8">
    <location>
        <begin position="14"/>
        <end position="23"/>
    </location>
</feature>
<keyword evidence="4" id="KW-0863">Zinc-finger</keyword>
<feature type="domain" description="C2H2-type" evidence="9">
    <location>
        <begin position="668"/>
        <end position="695"/>
    </location>
</feature>
<dbReference type="PROSITE" id="PS50157">
    <property type="entry name" value="ZINC_FINGER_C2H2_2"/>
    <property type="match status" value="13"/>
</dbReference>
<feature type="domain" description="C2H2-type" evidence="9">
    <location>
        <begin position="612"/>
        <end position="639"/>
    </location>
</feature>
<keyword evidence="11" id="KW-1185">Reference proteome</keyword>
<dbReference type="FunFam" id="3.30.160.60:FF:001450">
    <property type="entry name" value="zinc finger protein 774"/>
    <property type="match status" value="1"/>
</dbReference>
<feature type="domain" description="C2H2-type" evidence="9">
    <location>
        <begin position="495"/>
        <end position="523"/>
    </location>
</feature>
<dbReference type="GO" id="GO:0008270">
    <property type="term" value="F:zinc ion binding"/>
    <property type="evidence" value="ECO:0007669"/>
    <property type="project" value="UniProtKB-KW"/>
</dbReference>
<feature type="compositionally biased region" description="Basic and acidic residues" evidence="8">
    <location>
        <begin position="54"/>
        <end position="66"/>
    </location>
</feature>
<dbReference type="Pfam" id="PF00096">
    <property type="entry name" value="zf-C2H2"/>
    <property type="match status" value="6"/>
</dbReference>
<dbReference type="InterPro" id="IPR013087">
    <property type="entry name" value="Znf_C2H2_type"/>
</dbReference>
<evidence type="ECO:0000256" key="6">
    <source>
        <dbReference type="ARBA" id="ARBA00023125"/>
    </source>
</evidence>
<dbReference type="SMART" id="SM00355">
    <property type="entry name" value="ZnF_C2H2"/>
    <property type="match status" value="15"/>
</dbReference>
<keyword evidence="2" id="KW-0479">Metal-binding</keyword>
<evidence type="ECO:0000313" key="10">
    <source>
        <dbReference type="EnsemblMetazoa" id="PPAI010471-PA"/>
    </source>
</evidence>
<dbReference type="EnsemblMetazoa" id="PPAI010471-RA">
    <property type="protein sequence ID" value="PPAI010471-PA"/>
    <property type="gene ID" value="PPAI010471"/>
</dbReference>
<comment type="subcellular location">
    <subcellularLocation>
        <location evidence="1">Nucleus</location>
    </subcellularLocation>
</comment>
<feature type="region of interest" description="Disordered" evidence="8">
    <location>
        <begin position="257"/>
        <end position="373"/>
    </location>
</feature>
<feature type="domain" description="C2H2-type" evidence="9">
    <location>
        <begin position="697"/>
        <end position="724"/>
    </location>
</feature>